<dbReference type="Gene3D" id="1.20.1440.100">
    <property type="entry name" value="SG protein - dephosphorylation function"/>
    <property type="match status" value="1"/>
</dbReference>
<evidence type="ECO:0000313" key="2">
    <source>
        <dbReference type="EMBL" id="MBS9525604.1"/>
    </source>
</evidence>
<evidence type="ECO:0000313" key="3">
    <source>
        <dbReference type="Proteomes" id="UP001319104"/>
    </source>
</evidence>
<dbReference type="SUPFAM" id="SSF56784">
    <property type="entry name" value="HAD-like"/>
    <property type="match status" value="1"/>
</dbReference>
<keyword evidence="1" id="KW-1133">Transmembrane helix</keyword>
<dbReference type="InterPro" id="IPR036412">
    <property type="entry name" value="HAD-like_sf"/>
</dbReference>
<gene>
    <name evidence="2" type="ORF">KI659_16420</name>
</gene>
<feature type="transmembrane region" description="Helical" evidence="1">
    <location>
        <begin position="36"/>
        <end position="57"/>
    </location>
</feature>
<dbReference type="EMBL" id="JAHCMY010000015">
    <property type="protein sequence ID" value="MBS9525604.1"/>
    <property type="molecule type" value="Genomic_DNA"/>
</dbReference>
<name>A0AAP2G243_9BACT</name>
<keyword evidence="2" id="KW-0378">Hydrolase</keyword>
<dbReference type="InterPro" id="IPR023214">
    <property type="entry name" value="HAD_sf"/>
</dbReference>
<dbReference type="Pfam" id="PF12710">
    <property type="entry name" value="HAD"/>
    <property type="match status" value="1"/>
</dbReference>
<organism evidence="2 3">
    <name type="scientific">Litoribacter ruber</name>
    <dbReference type="NCBI Taxonomy" id="702568"/>
    <lineage>
        <taxon>Bacteria</taxon>
        <taxon>Pseudomonadati</taxon>
        <taxon>Bacteroidota</taxon>
        <taxon>Cytophagia</taxon>
        <taxon>Cytophagales</taxon>
        <taxon>Cyclobacteriaceae</taxon>
        <taxon>Litoribacter</taxon>
    </lineage>
</organism>
<dbReference type="AlphaFoldDB" id="A0AAP2G243"/>
<dbReference type="GO" id="GO:0016787">
    <property type="term" value="F:hydrolase activity"/>
    <property type="evidence" value="ECO:0007669"/>
    <property type="project" value="UniProtKB-KW"/>
</dbReference>
<dbReference type="Proteomes" id="UP001319104">
    <property type="component" value="Unassembled WGS sequence"/>
</dbReference>
<protein>
    <submittedName>
        <fullName evidence="2">Haloacid dehalogenase-like hydrolase</fullName>
    </submittedName>
</protein>
<keyword evidence="1" id="KW-0472">Membrane</keyword>
<keyword evidence="1" id="KW-0812">Transmembrane</keyword>
<sequence>MEKDKEEMYIFDVCGTLYHSNTTYDFLKYFFLRNNYVNYMKISLLLSIPVKVFIVALNKIGWNLPLRSYLVGLLEGTGLNEVEVEAEKFVKEILCHRKIDAVHGMLQGSLSEGKKVLLVSASIDPVIKAIAKDLGVGFFVCSTLEVMEKNFFTGKFSKDIKGNKANIANEGVGIEWGKTSVFTDNKDDMDLIERCDSAFVISKKRNINFWEKKLKSYPNSKLIHV</sequence>
<dbReference type="Gene3D" id="3.40.50.1000">
    <property type="entry name" value="HAD superfamily/HAD-like"/>
    <property type="match status" value="1"/>
</dbReference>
<comment type="caution">
    <text evidence="2">The sequence shown here is derived from an EMBL/GenBank/DDBJ whole genome shotgun (WGS) entry which is preliminary data.</text>
</comment>
<accession>A0AAP2G243</accession>
<dbReference type="RefSeq" id="WP_213946464.1">
    <property type="nucleotide sequence ID" value="NZ_JAHCMY010000015.1"/>
</dbReference>
<reference evidence="2 3" key="1">
    <citation type="submission" date="2021-05" db="EMBL/GenBank/DDBJ databases">
        <authorList>
            <person name="Zhang Z.D."/>
            <person name="Osman G."/>
        </authorList>
    </citation>
    <scope>NUCLEOTIDE SEQUENCE [LARGE SCALE GENOMIC DNA]</scope>
    <source>
        <strain evidence="2 3">KCTC 32217</strain>
    </source>
</reference>
<keyword evidence="3" id="KW-1185">Reference proteome</keyword>
<proteinExistence type="predicted"/>
<evidence type="ECO:0000256" key="1">
    <source>
        <dbReference type="SAM" id="Phobius"/>
    </source>
</evidence>